<evidence type="ECO:0000259" key="1">
    <source>
        <dbReference type="Pfam" id="PF10988"/>
    </source>
</evidence>
<dbReference type="RefSeq" id="WP_132434595.1">
    <property type="nucleotide sequence ID" value="NZ_SLWK01000012.1"/>
</dbReference>
<dbReference type="AlphaFoldDB" id="A0A4R2GHP2"/>
<accession>A0A4R2GHP2</accession>
<dbReference type="OrthoDB" id="1115415at2"/>
<dbReference type="PROSITE" id="PS51257">
    <property type="entry name" value="PROKAR_LIPOPROTEIN"/>
    <property type="match status" value="1"/>
</dbReference>
<gene>
    <name evidence="2" type="ORF">EV194_11220</name>
</gene>
<dbReference type="PANTHER" id="PTHR39200">
    <property type="entry name" value="HYPOTHETICAL EXPORTED PROTEIN"/>
    <property type="match status" value="1"/>
</dbReference>
<proteinExistence type="predicted"/>
<evidence type="ECO:0000313" key="2">
    <source>
        <dbReference type="EMBL" id="TCO06799.1"/>
    </source>
</evidence>
<dbReference type="PANTHER" id="PTHR39200:SF1">
    <property type="entry name" value="AUTO-TRANSPORTER ADHESIN HEAD GIN DOMAIN-CONTAINING PROTEIN-RELATED"/>
    <property type="match status" value="1"/>
</dbReference>
<name>A0A4R2GHP2_9BACT</name>
<reference evidence="2 3" key="1">
    <citation type="submission" date="2019-03" db="EMBL/GenBank/DDBJ databases">
        <title>Genomic Encyclopedia of Type Strains, Phase IV (KMG-IV): sequencing the most valuable type-strain genomes for metagenomic binning, comparative biology and taxonomic classification.</title>
        <authorList>
            <person name="Goeker M."/>
        </authorList>
    </citation>
    <scope>NUCLEOTIDE SEQUENCE [LARGE SCALE GENOMIC DNA]</scope>
    <source>
        <strain evidence="2 3">DSM 24179</strain>
    </source>
</reference>
<evidence type="ECO:0000313" key="3">
    <source>
        <dbReference type="Proteomes" id="UP000295221"/>
    </source>
</evidence>
<organism evidence="2 3">
    <name type="scientific">Natronoflexus pectinivorans</name>
    <dbReference type="NCBI Taxonomy" id="682526"/>
    <lineage>
        <taxon>Bacteria</taxon>
        <taxon>Pseudomonadati</taxon>
        <taxon>Bacteroidota</taxon>
        <taxon>Bacteroidia</taxon>
        <taxon>Marinilabiliales</taxon>
        <taxon>Marinilabiliaceae</taxon>
        <taxon>Natronoflexus</taxon>
    </lineage>
</organism>
<feature type="domain" description="Putative auto-transporter adhesin head GIN" evidence="1">
    <location>
        <begin position="47"/>
        <end position="230"/>
    </location>
</feature>
<keyword evidence="3" id="KW-1185">Reference proteome</keyword>
<protein>
    <submittedName>
        <fullName evidence="2">Putative autotransporter adhesin-like protein</fullName>
    </submittedName>
</protein>
<dbReference type="EMBL" id="SLWK01000012">
    <property type="protein sequence ID" value="TCO06799.1"/>
    <property type="molecule type" value="Genomic_DNA"/>
</dbReference>
<sequence length="247" mass="27077">MKRVYNYIILVFAVSLLSGCVMDSGSSRFSHHSFDNSDKVEVRRTGDFTAVDLVGDFEIFLQNGDENRLELKGDKNMLDRVLINHDDDRLVVELLTDNISRRSASRVGIRLTVRELKHLTAVSRISLHTPSEFTFDSLVMNFAGAVNVNLDLSGKYLELNFAGATSADIEGSVERLKVNMPGAGKLNAYDLMAEKVELVLAGAGSANIFASEELKVEVAGACVVNYKGNPRNLYSNVSGIGRVRAVD</sequence>
<dbReference type="Pfam" id="PF10988">
    <property type="entry name" value="DUF2807"/>
    <property type="match status" value="1"/>
</dbReference>
<dbReference type="Proteomes" id="UP000295221">
    <property type="component" value="Unassembled WGS sequence"/>
</dbReference>
<dbReference type="Gene3D" id="2.160.20.120">
    <property type="match status" value="1"/>
</dbReference>
<dbReference type="InterPro" id="IPR021255">
    <property type="entry name" value="DUF2807"/>
</dbReference>
<comment type="caution">
    <text evidence="2">The sequence shown here is derived from an EMBL/GenBank/DDBJ whole genome shotgun (WGS) entry which is preliminary data.</text>
</comment>